<evidence type="ECO:0000259" key="9">
    <source>
        <dbReference type="PROSITE" id="PS51747"/>
    </source>
</evidence>
<dbReference type="PROSITE" id="PS00903">
    <property type="entry name" value="CYT_DCMP_DEAMINASES_1"/>
    <property type="match status" value="1"/>
</dbReference>
<dbReference type="Proteomes" id="UP000186785">
    <property type="component" value="Unassembled WGS sequence"/>
</dbReference>
<evidence type="ECO:0000313" key="10">
    <source>
        <dbReference type="EMBL" id="OKL46218.1"/>
    </source>
</evidence>
<dbReference type="GO" id="GO:0008270">
    <property type="term" value="F:zinc ion binding"/>
    <property type="evidence" value="ECO:0007669"/>
    <property type="project" value="UniProtKB-UniRule"/>
</dbReference>
<dbReference type="InterPro" id="IPR016193">
    <property type="entry name" value="Cytidine_deaminase-like"/>
</dbReference>
<dbReference type="EC" id="3.5.4.33" evidence="8"/>
<comment type="function">
    <text evidence="8">Catalyzes the deamination of adenosine to inosine at the wobble position 34 of tRNA(Arg2).</text>
</comment>
<feature type="domain" description="CMP/dCMP-type deaminase" evidence="9">
    <location>
        <begin position="1"/>
        <end position="107"/>
    </location>
</feature>
<comment type="similarity">
    <text evidence="1">Belongs to the cytidine and deoxycytidylate deaminase family. ADAT2 subfamily.</text>
</comment>
<keyword evidence="5 8" id="KW-0378">Hydrolase</keyword>
<protein>
    <recommendedName>
        <fullName evidence="8">tRNA-specific adenosine deaminase</fullName>
        <ecNumber evidence="8">3.5.4.33</ecNumber>
    </recommendedName>
</protein>
<dbReference type="PANTHER" id="PTHR11079">
    <property type="entry name" value="CYTOSINE DEAMINASE FAMILY MEMBER"/>
    <property type="match status" value="1"/>
</dbReference>
<dbReference type="GO" id="GO:0052717">
    <property type="term" value="F:tRNA-specific adenosine-34 deaminase activity"/>
    <property type="evidence" value="ECO:0007669"/>
    <property type="project" value="UniProtKB-UniRule"/>
</dbReference>
<keyword evidence="11" id="KW-1185">Reference proteome</keyword>
<reference evidence="10 11" key="1">
    <citation type="submission" date="2016-11" db="EMBL/GenBank/DDBJ databases">
        <title>Actinomyces gypaetusis sp. nov. isolated from the vulture Gypaetus barbatus in Qinghai Tibet Plateau China.</title>
        <authorList>
            <person name="Meng X."/>
        </authorList>
    </citation>
    <scope>NUCLEOTIDE SEQUENCE [LARGE SCALE GENOMIC DNA]</scope>
    <source>
        <strain evidence="10 11">VUL4_2</strain>
    </source>
</reference>
<feature type="active site" description="Proton donor" evidence="8">
    <location>
        <position position="49"/>
    </location>
</feature>
<feature type="binding site" evidence="8">
    <location>
        <position position="77"/>
    </location>
    <ligand>
        <name>Zn(2+)</name>
        <dbReference type="ChEBI" id="CHEBI:29105"/>
        <note>catalytic</note>
    </ligand>
</feature>
<dbReference type="Pfam" id="PF00383">
    <property type="entry name" value="dCMP_cyt_deam_1"/>
    <property type="match status" value="1"/>
</dbReference>
<feature type="binding site" evidence="8">
    <location>
        <position position="47"/>
    </location>
    <ligand>
        <name>Zn(2+)</name>
        <dbReference type="ChEBI" id="CHEBI:29105"/>
        <note>catalytic</note>
    </ligand>
</feature>
<dbReference type="STRING" id="1921764.BSR28_07295"/>
<name>A0A1Q5PK03_9ACTO</name>
<dbReference type="PROSITE" id="PS51747">
    <property type="entry name" value="CYT_DCMP_DEAMINASES_2"/>
    <property type="match status" value="1"/>
</dbReference>
<dbReference type="Gene3D" id="3.40.140.10">
    <property type="entry name" value="Cytidine Deaminase, domain 2"/>
    <property type="match status" value="1"/>
</dbReference>
<comment type="caution">
    <text evidence="10">The sequence shown here is derived from an EMBL/GenBank/DDBJ whole genome shotgun (WGS) entry which is preliminary data.</text>
</comment>
<evidence type="ECO:0000256" key="5">
    <source>
        <dbReference type="ARBA" id="ARBA00022801"/>
    </source>
</evidence>
<evidence type="ECO:0000313" key="11">
    <source>
        <dbReference type="Proteomes" id="UP000186785"/>
    </source>
</evidence>
<dbReference type="InterPro" id="IPR016192">
    <property type="entry name" value="APOBEC/CMP_deaminase_Zn-bd"/>
</dbReference>
<keyword evidence="4 8" id="KW-0479">Metal-binding</keyword>
<evidence type="ECO:0000256" key="6">
    <source>
        <dbReference type="ARBA" id="ARBA00022833"/>
    </source>
</evidence>
<comment type="catalytic activity">
    <reaction evidence="7 8">
        <text>adenosine(34) in tRNA + H2O + H(+) = inosine(34) in tRNA + NH4(+)</text>
        <dbReference type="Rhea" id="RHEA:43168"/>
        <dbReference type="Rhea" id="RHEA-COMP:10373"/>
        <dbReference type="Rhea" id="RHEA-COMP:10374"/>
        <dbReference type="ChEBI" id="CHEBI:15377"/>
        <dbReference type="ChEBI" id="CHEBI:15378"/>
        <dbReference type="ChEBI" id="CHEBI:28938"/>
        <dbReference type="ChEBI" id="CHEBI:74411"/>
        <dbReference type="ChEBI" id="CHEBI:82852"/>
        <dbReference type="EC" id="3.5.4.33"/>
    </reaction>
</comment>
<dbReference type="InterPro" id="IPR028883">
    <property type="entry name" value="tRNA_aden_deaminase"/>
</dbReference>
<dbReference type="GO" id="GO:0002100">
    <property type="term" value="P:tRNA wobble adenosine to inosine editing"/>
    <property type="evidence" value="ECO:0007669"/>
    <property type="project" value="UniProtKB-UniRule"/>
</dbReference>
<evidence type="ECO:0000256" key="4">
    <source>
        <dbReference type="ARBA" id="ARBA00022723"/>
    </source>
</evidence>
<keyword evidence="3 8" id="KW-0819">tRNA processing</keyword>
<proteinExistence type="inferred from homology"/>
<dbReference type="SUPFAM" id="SSF53927">
    <property type="entry name" value="Cytidine deaminase-like"/>
    <property type="match status" value="1"/>
</dbReference>
<evidence type="ECO:0000256" key="2">
    <source>
        <dbReference type="ARBA" id="ARBA00011738"/>
    </source>
</evidence>
<dbReference type="AlphaFoldDB" id="A0A1Q5PK03"/>
<dbReference type="PANTHER" id="PTHR11079:SF202">
    <property type="entry name" value="TRNA-SPECIFIC ADENOSINE DEAMINASE"/>
    <property type="match status" value="1"/>
</dbReference>
<accession>A0A1Q5PK03</accession>
<comment type="subunit">
    <text evidence="2 8">Homodimer.</text>
</comment>
<gene>
    <name evidence="8" type="primary">tadA</name>
    <name evidence="10" type="ORF">BSR29_08000</name>
</gene>
<comment type="cofactor">
    <cofactor evidence="8">
        <name>Zn(2+)</name>
        <dbReference type="ChEBI" id="CHEBI:29105"/>
    </cofactor>
    <text evidence="8">Binds 1 zinc ion per subunit.</text>
</comment>
<organism evidence="10 11">
    <name type="scientific">Boudabousia liubingyangii</name>
    <dbReference type="NCBI Taxonomy" id="1921764"/>
    <lineage>
        <taxon>Bacteria</taxon>
        <taxon>Bacillati</taxon>
        <taxon>Actinomycetota</taxon>
        <taxon>Actinomycetes</taxon>
        <taxon>Actinomycetales</taxon>
        <taxon>Actinomycetaceae</taxon>
        <taxon>Boudabousia</taxon>
    </lineage>
</organism>
<dbReference type="NCBIfam" id="NF008113">
    <property type="entry name" value="PRK10860.1"/>
    <property type="match status" value="1"/>
</dbReference>
<evidence type="ECO:0000256" key="1">
    <source>
        <dbReference type="ARBA" id="ARBA00010669"/>
    </source>
</evidence>
<dbReference type="InterPro" id="IPR002125">
    <property type="entry name" value="CMP_dCMP_dom"/>
</dbReference>
<feature type="binding site" evidence="8">
    <location>
        <position position="80"/>
    </location>
    <ligand>
        <name>Zn(2+)</name>
        <dbReference type="ChEBI" id="CHEBI:29105"/>
        <note>catalytic</note>
    </ligand>
</feature>
<dbReference type="HAMAP" id="MF_00972">
    <property type="entry name" value="tRNA_aden_deaminase"/>
    <property type="match status" value="1"/>
</dbReference>
<keyword evidence="6 8" id="KW-0862">Zinc</keyword>
<evidence type="ECO:0000256" key="8">
    <source>
        <dbReference type="HAMAP-Rule" id="MF_00972"/>
    </source>
</evidence>
<evidence type="ECO:0000256" key="3">
    <source>
        <dbReference type="ARBA" id="ARBA00022694"/>
    </source>
</evidence>
<evidence type="ECO:0000256" key="7">
    <source>
        <dbReference type="ARBA" id="ARBA00048045"/>
    </source>
</evidence>
<dbReference type="EMBL" id="MQSV01000006">
    <property type="protein sequence ID" value="OKL46218.1"/>
    <property type="molecule type" value="Genomic_DNA"/>
</dbReference>
<sequence>MDRALGLANQAAQNGDIPVGALVVDAQGNIVAEGYNTKEAQLDPTGHAEVNAIRQAAEQLRRWHLEDCSLLVTLEPCAMCAGAIIQARLGAVYFGAWDPKAGAAGSLRDLLRDDRLNHNPAVKGGIQAQACQTQLQEYFQARR</sequence>
<dbReference type="CDD" id="cd01285">
    <property type="entry name" value="nucleoside_deaminase"/>
    <property type="match status" value="1"/>
</dbReference>